<evidence type="ECO:0000313" key="3">
    <source>
        <dbReference type="WBParaSite" id="jg19376"/>
    </source>
</evidence>
<proteinExistence type="predicted"/>
<evidence type="ECO:0000256" key="1">
    <source>
        <dbReference type="SAM" id="MobiDB-lite"/>
    </source>
</evidence>
<organism evidence="2 3">
    <name type="scientific">Ditylenchus dipsaci</name>
    <dbReference type="NCBI Taxonomy" id="166011"/>
    <lineage>
        <taxon>Eukaryota</taxon>
        <taxon>Metazoa</taxon>
        <taxon>Ecdysozoa</taxon>
        <taxon>Nematoda</taxon>
        <taxon>Chromadorea</taxon>
        <taxon>Rhabditida</taxon>
        <taxon>Tylenchina</taxon>
        <taxon>Tylenchomorpha</taxon>
        <taxon>Sphaerularioidea</taxon>
        <taxon>Anguinidae</taxon>
        <taxon>Anguininae</taxon>
        <taxon>Ditylenchus</taxon>
    </lineage>
</organism>
<sequence>MADSSSLDKKGQFVLAWETKLVQNAQIVCSTYAANRNEFSRSDEFIRDAVNAVIHRSRKSSMKQTDQPEIEQELGANTSRSFKSERKDKGLEASISANLRNSDNTNNYWKWRNERRKNVSKANNVQGNVFCKFVPYNENLPHNPVNPMAVLLGRTAMFPVQWWTCYERPQSGKTGPKILLKPHIDVYKMLSVWIIQLGGLLQDLKLIQRNHDKHYEDYLGGILLQKKQKIYYEADAKIQGKVLLYANTNLI</sequence>
<dbReference type="WBParaSite" id="jg19376">
    <property type="protein sequence ID" value="jg19376"/>
    <property type="gene ID" value="jg19376"/>
</dbReference>
<accession>A0A915DHP5</accession>
<name>A0A915DHP5_9BILA</name>
<evidence type="ECO:0000313" key="2">
    <source>
        <dbReference type="Proteomes" id="UP000887574"/>
    </source>
</evidence>
<dbReference type="Proteomes" id="UP000887574">
    <property type="component" value="Unplaced"/>
</dbReference>
<feature type="region of interest" description="Disordered" evidence="1">
    <location>
        <begin position="57"/>
        <end position="88"/>
    </location>
</feature>
<reference evidence="3" key="1">
    <citation type="submission" date="2022-11" db="UniProtKB">
        <authorList>
            <consortium name="WormBaseParasite"/>
        </authorList>
    </citation>
    <scope>IDENTIFICATION</scope>
</reference>
<protein>
    <submittedName>
        <fullName evidence="3">Uncharacterized protein</fullName>
    </submittedName>
</protein>
<dbReference type="AlphaFoldDB" id="A0A915DHP5"/>
<keyword evidence="2" id="KW-1185">Reference proteome</keyword>